<dbReference type="Proteomes" id="UP000276133">
    <property type="component" value="Unassembled WGS sequence"/>
</dbReference>
<evidence type="ECO:0000313" key="2">
    <source>
        <dbReference type="Proteomes" id="UP000276133"/>
    </source>
</evidence>
<comment type="caution">
    <text evidence="1">The sequence shown here is derived from an EMBL/GenBank/DDBJ whole genome shotgun (WGS) entry which is preliminary data.</text>
</comment>
<dbReference type="AlphaFoldDB" id="A0A3M7QBM6"/>
<name>A0A3M7QBM6_BRAPC</name>
<protein>
    <submittedName>
        <fullName evidence="1">Uncharacterized protein</fullName>
    </submittedName>
</protein>
<accession>A0A3M7QBM6</accession>
<reference evidence="1 2" key="1">
    <citation type="journal article" date="2018" name="Sci. Rep.">
        <title>Genomic signatures of local adaptation to the degree of environmental predictability in rotifers.</title>
        <authorList>
            <person name="Franch-Gras L."/>
            <person name="Hahn C."/>
            <person name="Garcia-Roger E.M."/>
            <person name="Carmona M.J."/>
            <person name="Serra M."/>
            <person name="Gomez A."/>
        </authorList>
    </citation>
    <scope>NUCLEOTIDE SEQUENCE [LARGE SCALE GENOMIC DNA]</scope>
    <source>
        <strain evidence="1">HYR1</strain>
    </source>
</reference>
<dbReference type="EMBL" id="REGN01006685">
    <property type="protein sequence ID" value="RNA08622.1"/>
    <property type="molecule type" value="Genomic_DNA"/>
</dbReference>
<proteinExistence type="predicted"/>
<keyword evidence="2" id="KW-1185">Reference proteome</keyword>
<sequence>MNCSRVAKLQHYLNFSKPKLEIFKCSAVFDFKNICETRLVLLQNKRSLSTFLPLSTCSNRSRSLDEQIDSDGYFVHVALAPNFGLFIKLVNHLNTY</sequence>
<evidence type="ECO:0000313" key="1">
    <source>
        <dbReference type="EMBL" id="RNA08622.1"/>
    </source>
</evidence>
<gene>
    <name evidence="1" type="ORF">BpHYR1_022414</name>
</gene>
<organism evidence="1 2">
    <name type="scientific">Brachionus plicatilis</name>
    <name type="common">Marine rotifer</name>
    <name type="synonym">Brachionus muelleri</name>
    <dbReference type="NCBI Taxonomy" id="10195"/>
    <lineage>
        <taxon>Eukaryota</taxon>
        <taxon>Metazoa</taxon>
        <taxon>Spiralia</taxon>
        <taxon>Gnathifera</taxon>
        <taxon>Rotifera</taxon>
        <taxon>Eurotatoria</taxon>
        <taxon>Monogononta</taxon>
        <taxon>Pseudotrocha</taxon>
        <taxon>Ploima</taxon>
        <taxon>Brachionidae</taxon>
        <taxon>Brachionus</taxon>
    </lineage>
</organism>